<sequence>SNCLFWDSIQIDGAVEHDDLPKEVLDLLQDDDNEVVVDTDDDEVVVDDEHNDEVVVDDGHNDVEDPQLAVVMNKFDVTTDSSEADEKNSNFVV</sequence>
<proteinExistence type="predicted"/>
<protein>
    <submittedName>
        <fullName evidence="1">Uncharacterized protein</fullName>
    </submittedName>
</protein>
<organism evidence="1 2">
    <name type="scientific">Didymodactylos carnosus</name>
    <dbReference type="NCBI Taxonomy" id="1234261"/>
    <lineage>
        <taxon>Eukaryota</taxon>
        <taxon>Metazoa</taxon>
        <taxon>Spiralia</taxon>
        <taxon>Gnathifera</taxon>
        <taxon>Rotifera</taxon>
        <taxon>Eurotatoria</taxon>
        <taxon>Bdelloidea</taxon>
        <taxon>Philodinida</taxon>
        <taxon>Philodinidae</taxon>
        <taxon>Didymodactylos</taxon>
    </lineage>
</organism>
<reference evidence="1" key="1">
    <citation type="submission" date="2021-02" db="EMBL/GenBank/DDBJ databases">
        <authorList>
            <person name="Nowell W R."/>
        </authorList>
    </citation>
    <scope>NUCLEOTIDE SEQUENCE</scope>
</reference>
<dbReference type="AlphaFoldDB" id="A0A8S2PKJ2"/>
<name>A0A8S2PKJ2_9BILA</name>
<gene>
    <name evidence="1" type="ORF">SRO942_LOCUS27186</name>
</gene>
<feature type="non-terminal residue" evidence="1">
    <location>
        <position position="93"/>
    </location>
</feature>
<dbReference type="EMBL" id="CAJOBC010021959">
    <property type="protein sequence ID" value="CAF4053448.1"/>
    <property type="molecule type" value="Genomic_DNA"/>
</dbReference>
<accession>A0A8S2PKJ2</accession>
<dbReference type="Proteomes" id="UP000681722">
    <property type="component" value="Unassembled WGS sequence"/>
</dbReference>
<feature type="non-terminal residue" evidence="1">
    <location>
        <position position="1"/>
    </location>
</feature>
<comment type="caution">
    <text evidence="1">The sequence shown here is derived from an EMBL/GenBank/DDBJ whole genome shotgun (WGS) entry which is preliminary data.</text>
</comment>
<evidence type="ECO:0000313" key="2">
    <source>
        <dbReference type="Proteomes" id="UP000681722"/>
    </source>
</evidence>
<evidence type="ECO:0000313" key="1">
    <source>
        <dbReference type="EMBL" id="CAF4053448.1"/>
    </source>
</evidence>